<protein>
    <submittedName>
        <fullName evidence="1">Uncharacterized protein</fullName>
    </submittedName>
</protein>
<dbReference type="Gene3D" id="3.30.465.10">
    <property type="match status" value="1"/>
</dbReference>
<accession>A0A243RQ06</accession>
<dbReference type="RefSeq" id="WP_086571507.1">
    <property type="nucleotide sequence ID" value="NZ_NGFP01000045.1"/>
</dbReference>
<sequence>MSVSVSWKVVAEGPDSIAGLFWALRGGGDFSLVAAIEFDLHPAPALYGGRPLWPAEVPAGSRGTGSGVVQ</sequence>
<dbReference type="AlphaFoldDB" id="A0A243RQ06"/>
<dbReference type="Proteomes" id="UP000194761">
    <property type="component" value="Unassembled WGS sequence"/>
</dbReference>
<dbReference type="Gene3D" id="3.40.462.20">
    <property type="match status" value="1"/>
</dbReference>
<name>A0A243RQ06_9ACTN</name>
<gene>
    <name evidence="1" type="ORF">CA984_12595</name>
</gene>
<dbReference type="InterPro" id="IPR016169">
    <property type="entry name" value="FAD-bd_PCMH_sub2"/>
</dbReference>
<reference evidence="1 2" key="1">
    <citation type="submission" date="2017-05" db="EMBL/GenBank/DDBJ databases">
        <title>Biotechnological potential of actinobacteria isolated from South African environments.</title>
        <authorList>
            <person name="Le Roes-Hill M."/>
            <person name="Prins A."/>
            <person name="Durrell K.A."/>
        </authorList>
    </citation>
    <scope>NUCLEOTIDE SEQUENCE [LARGE SCALE GENOMIC DNA]</scope>
    <source>
        <strain evidence="1">M26</strain>
    </source>
</reference>
<dbReference type="EMBL" id="NGFP01000045">
    <property type="protein sequence ID" value="OUC97052.1"/>
    <property type="molecule type" value="Genomic_DNA"/>
</dbReference>
<comment type="caution">
    <text evidence="1">The sequence shown here is derived from an EMBL/GenBank/DDBJ whole genome shotgun (WGS) entry which is preliminary data.</text>
</comment>
<evidence type="ECO:0000313" key="1">
    <source>
        <dbReference type="EMBL" id="OUC97052.1"/>
    </source>
</evidence>
<organism evidence="1 2">
    <name type="scientific">Streptosporangium minutum</name>
    <dbReference type="NCBI Taxonomy" id="569862"/>
    <lineage>
        <taxon>Bacteria</taxon>
        <taxon>Bacillati</taxon>
        <taxon>Actinomycetota</taxon>
        <taxon>Actinomycetes</taxon>
        <taxon>Streptosporangiales</taxon>
        <taxon>Streptosporangiaceae</taxon>
        <taxon>Streptosporangium</taxon>
    </lineage>
</organism>
<keyword evidence="2" id="KW-1185">Reference proteome</keyword>
<proteinExistence type="predicted"/>
<evidence type="ECO:0000313" key="2">
    <source>
        <dbReference type="Proteomes" id="UP000194761"/>
    </source>
</evidence>